<evidence type="ECO:0000256" key="7">
    <source>
        <dbReference type="ARBA" id="ARBA00023242"/>
    </source>
</evidence>
<evidence type="ECO:0000256" key="1">
    <source>
        <dbReference type="ARBA" id="ARBA00004123"/>
    </source>
</evidence>
<dbReference type="GO" id="GO:0000978">
    <property type="term" value="F:RNA polymerase II cis-regulatory region sequence-specific DNA binding"/>
    <property type="evidence" value="ECO:0007669"/>
    <property type="project" value="TreeGrafter"/>
</dbReference>
<evidence type="ECO:0000313" key="12">
    <source>
        <dbReference type="Proteomes" id="UP001211065"/>
    </source>
</evidence>
<dbReference type="AlphaFoldDB" id="A0AAD5TYT0"/>
<dbReference type="GO" id="GO:0000981">
    <property type="term" value="F:DNA-binding transcription factor activity, RNA polymerase II-specific"/>
    <property type="evidence" value="ECO:0007669"/>
    <property type="project" value="TreeGrafter"/>
</dbReference>
<keyword evidence="5" id="KW-0805">Transcription regulation</keyword>
<proteinExistence type="predicted"/>
<organism evidence="11 12">
    <name type="scientific">Clydaea vesicula</name>
    <dbReference type="NCBI Taxonomy" id="447962"/>
    <lineage>
        <taxon>Eukaryota</taxon>
        <taxon>Fungi</taxon>
        <taxon>Fungi incertae sedis</taxon>
        <taxon>Chytridiomycota</taxon>
        <taxon>Chytridiomycota incertae sedis</taxon>
        <taxon>Chytridiomycetes</taxon>
        <taxon>Lobulomycetales</taxon>
        <taxon>Lobulomycetaceae</taxon>
        <taxon>Clydaea</taxon>
    </lineage>
</organism>
<dbReference type="PROSITE" id="PS50114">
    <property type="entry name" value="GATA_ZN_FINGER_2"/>
    <property type="match status" value="2"/>
</dbReference>
<dbReference type="Gene3D" id="3.30.50.10">
    <property type="entry name" value="Erythroid Transcription Factor GATA-1, subunit A"/>
    <property type="match status" value="2"/>
</dbReference>
<dbReference type="FunFam" id="3.30.50.10:FF:000007">
    <property type="entry name" value="Nitrogen regulatory AreA, N-terminal"/>
    <property type="match status" value="1"/>
</dbReference>
<evidence type="ECO:0000256" key="9">
    <source>
        <dbReference type="SAM" id="MobiDB-lite"/>
    </source>
</evidence>
<dbReference type="SUPFAM" id="SSF57716">
    <property type="entry name" value="Glucocorticoid receptor-like (DNA-binding domain)"/>
    <property type="match status" value="2"/>
</dbReference>
<dbReference type="InterPro" id="IPR013088">
    <property type="entry name" value="Znf_NHR/GATA"/>
</dbReference>
<keyword evidence="2" id="KW-0479">Metal-binding</keyword>
<dbReference type="Pfam" id="PF08550">
    <property type="entry name" value="GATA_AreA"/>
    <property type="match status" value="1"/>
</dbReference>
<feature type="compositionally biased region" description="Basic residues" evidence="9">
    <location>
        <begin position="248"/>
        <end position="265"/>
    </location>
</feature>
<accession>A0AAD5TYT0</accession>
<evidence type="ECO:0000256" key="4">
    <source>
        <dbReference type="ARBA" id="ARBA00022833"/>
    </source>
</evidence>
<dbReference type="GO" id="GO:0045944">
    <property type="term" value="P:positive regulation of transcription by RNA polymerase II"/>
    <property type="evidence" value="ECO:0007669"/>
    <property type="project" value="TreeGrafter"/>
</dbReference>
<evidence type="ECO:0000256" key="3">
    <source>
        <dbReference type="ARBA" id="ARBA00022771"/>
    </source>
</evidence>
<dbReference type="PANTHER" id="PTHR10071">
    <property type="entry name" value="TRANSCRIPTION FACTOR GATA FAMILY MEMBER"/>
    <property type="match status" value="1"/>
</dbReference>
<dbReference type="PANTHER" id="PTHR10071:SF281">
    <property type="entry name" value="BOX A-BINDING FACTOR-RELATED"/>
    <property type="match status" value="1"/>
</dbReference>
<dbReference type="EMBL" id="JADGJW010000708">
    <property type="protein sequence ID" value="KAJ3213458.1"/>
    <property type="molecule type" value="Genomic_DNA"/>
</dbReference>
<keyword evidence="6" id="KW-0804">Transcription</keyword>
<evidence type="ECO:0000256" key="2">
    <source>
        <dbReference type="ARBA" id="ARBA00022723"/>
    </source>
</evidence>
<dbReference type="GO" id="GO:0005634">
    <property type="term" value="C:nucleus"/>
    <property type="evidence" value="ECO:0007669"/>
    <property type="project" value="UniProtKB-SubCell"/>
</dbReference>
<feature type="domain" description="GATA-type" evidence="10">
    <location>
        <begin position="558"/>
        <end position="606"/>
    </location>
</feature>
<keyword evidence="4" id="KW-0862">Zinc</keyword>
<feature type="compositionally biased region" description="Polar residues" evidence="9">
    <location>
        <begin position="452"/>
        <end position="490"/>
    </location>
</feature>
<dbReference type="CDD" id="cd00202">
    <property type="entry name" value="ZnF_GATA"/>
    <property type="match status" value="2"/>
</dbReference>
<feature type="region of interest" description="Disordered" evidence="9">
    <location>
        <begin position="607"/>
        <end position="650"/>
    </location>
</feature>
<comment type="caution">
    <text evidence="11">The sequence shown here is derived from an EMBL/GenBank/DDBJ whole genome shotgun (WGS) entry which is preliminary data.</text>
</comment>
<evidence type="ECO:0000259" key="10">
    <source>
        <dbReference type="PROSITE" id="PS50114"/>
    </source>
</evidence>
<feature type="domain" description="GATA-type" evidence="10">
    <location>
        <begin position="496"/>
        <end position="537"/>
    </location>
</feature>
<evidence type="ECO:0000256" key="8">
    <source>
        <dbReference type="PROSITE-ProRule" id="PRU00094"/>
    </source>
</evidence>
<sequence>MKKLIRRNSVQVNKSSLKKGWKRNKAIAREYSDALIIYFLPVALRDFSGNMLLVGIQAALKRMVPKRTTCGIYGVLLLHPLQPNNAIPPHQFLSALSEEQILDRSKLGGFLYVPIADPSAKTRRNNNFQPFADLNNAEELERTWKICTKAKDALENGNRLENLSWRLWHRHQTMSRTTPNKFRKLSEKTTVKLENEKIGAKGKESESPVVQVISSGFQRESYSPLLVPTESQQNRASPVIIKAPSKPLQHKTTRKKKIQPPKKKSSQINSTQPSSLNIFETLQQRSPTNSVASNTYLSPELQAKLVQSKIEQTNFFNQTDDAKLMSFLSEIPFSDDIFPFINENEISSTQEQQANNYISAAPSNCNVAAENLDFLNSWGGNSQYLQPPTPQFSSKSLSNSTYLSQFSWPGDSLILPNVFAQNQFDDLTPSDPQTCFSTNLHQMQQQEHRSTDFFTSKENSSSGSKAPKQKQTSVKTVAPATSSVKIQNPSHPAGLEHLNSQCQNCGVNHTPLWRRSSNDELLCNACGLYFKMHSFHRAKPKNPIPQPSKDSNGETIVSCFNCSTKNTPLWRRDGAGNMLCNACGLYLKLHNEHRPLSLKTDTIRKRQRYASFDPDTGESISSKKSKKQNVNNPPPTGATITGLFNEYNQQ</sequence>
<dbReference type="InterPro" id="IPR013860">
    <property type="entry name" value="AreA_GATA"/>
</dbReference>
<name>A0AAD5TYT0_9FUNG</name>
<dbReference type="InterPro" id="IPR000679">
    <property type="entry name" value="Znf_GATA"/>
</dbReference>
<evidence type="ECO:0000313" key="11">
    <source>
        <dbReference type="EMBL" id="KAJ3213458.1"/>
    </source>
</evidence>
<comment type="subcellular location">
    <subcellularLocation>
        <location evidence="1">Nucleus</location>
    </subcellularLocation>
</comment>
<gene>
    <name evidence="11" type="ORF">HK099_007375</name>
</gene>
<keyword evidence="12" id="KW-1185">Reference proteome</keyword>
<feature type="region of interest" description="Disordered" evidence="9">
    <location>
        <begin position="244"/>
        <end position="275"/>
    </location>
</feature>
<protein>
    <recommendedName>
        <fullName evidence="10">GATA-type domain-containing protein</fullName>
    </recommendedName>
</protein>
<keyword evidence="7" id="KW-0539">Nucleus</keyword>
<dbReference type="Pfam" id="PF00320">
    <property type="entry name" value="GATA"/>
    <property type="match status" value="2"/>
</dbReference>
<dbReference type="PRINTS" id="PR00619">
    <property type="entry name" value="GATAZNFINGER"/>
</dbReference>
<keyword evidence="3 8" id="KW-0863">Zinc-finger</keyword>
<dbReference type="SMART" id="SM00401">
    <property type="entry name" value="ZnF_GATA"/>
    <property type="match status" value="2"/>
</dbReference>
<dbReference type="PROSITE" id="PS00344">
    <property type="entry name" value="GATA_ZN_FINGER_1"/>
    <property type="match status" value="1"/>
</dbReference>
<dbReference type="Proteomes" id="UP001211065">
    <property type="component" value="Unassembled WGS sequence"/>
</dbReference>
<evidence type="ECO:0000256" key="5">
    <source>
        <dbReference type="ARBA" id="ARBA00023015"/>
    </source>
</evidence>
<dbReference type="InterPro" id="IPR039355">
    <property type="entry name" value="Transcription_factor_GATA"/>
</dbReference>
<dbReference type="GO" id="GO:0000122">
    <property type="term" value="P:negative regulation of transcription by RNA polymerase II"/>
    <property type="evidence" value="ECO:0007669"/>
    <property type="project" value="TreeGrafter"/>
</dbReference>
<dbReference type="GO" id="GO:0008270">
    <property type="term" value="F:zinc ion binding"/>
    <property type="evidence" value="ECO:0007669"/>
    <property type="project" value="UniProtKB-KW"/>
</dbReference>
<evidence type="ECO:0000256" key="6">
    <source>
        <dbReference type="ARBA" id="ARBA00023163"/>
    </source>
</evidence>
<feature type="region of interest" description="Disordered" evidence="9">
    <location>
        <begin position="440"/>
        <end position="490"/>
    </location>
</feature>
<reference evidence="11" key="1">
    <citation type="submission" date="2020-05" db="EMBL/GenBank/DDBJ databases">
        <title>Phylogenomic resolution of chytrid fungi.</title>
        <authorList>
            <person name="Stajich J.E."/>
            <person name="Amses K."/>
            <person name="Simmons R."/>
            <person name="Seto K."/>
            <person name="Myers J."/>
            <person name="Bonds A."/>
            <person name="Quandt C.A."/>
            <person name="Barry K."/>
            <person name="Liu P."/>
            <person name="Grigoriev I."/>
            <person name="Longcore J.E."/>
            <person name="James T.Y."/>
        </authorList>
    </citation>
    <scope>NUCLEOTIDE SEQUENCE</scope>
    <source>
        <strain evidence="11">JEL0476</strain>
    </source>
</reference>